<dbReference type="Proteomes" id="UP000199005">
    <property type="component" value="Unassembled WGS sequence"/>
</dbReference>
<evidence type="ECO:0000313" key="2">
    <source>
        <dbReference type="Proteomes" id="UP000199005"/>
    </source>
</evidence>
<dbReference type="STRING" id="170623.SAMN04244579_03954"/>
<proteinExistence type="predicted"/>
<dbReference type="EMBL" id="FNYO01000073">
    <property type="protein sequence ID" value="SEJ33135.1"/>
    <property type="molecule type" value="Genomic_DNA"/>
</dbReference>
<sequence length="121" mass="12864">MRNADWNIPVQESALPLLARLGSDLPELCAGLQTIVTMASDRDPATGLFRSVDPYALHFLASGLLLTASASRDRVAAAADRLEPHGEELEQLHAALPHADSLGASYLGAVSVHLLRDLLGE</sequence>
<name>A0A1H6Y8N3_9GAMM</name>
<dbReference type="RefSeq" id="WP_090902298.1">
    <property type="nucleotide sequence ID" value="NZ_FNYO01000073.1"/>
</dbReference>
<protein>
    <submittedName>
        <fullName evidence="1">Uncharacterized protein</fullName>
    </submittedName>
</protein>
<dbReference type="AlphaFoldDB" id="A0A1H6Y8N3"/>
<reference evidence="1 2" key="1">
    <citation type="submission" date="2016-10" db="EMBL/GenBank/DDBJ databases">
        <authorList>
            <person name="de Groot N.N."/>
        </authorList>
    </citation>
    <scope>NUCLEOTIDE SEQUENCE [LARGE SCALE GENOMIC DNA]</scope>
    <source>
        <strain evidence="1 2">DSM 1041</strain>
    </source>
</reference>
<accession>A0A1H6Y8N3</accession>
<gene>
    <name evidence="1" type="ORF">SAMN04244579_03954</name>
</gene>
<evidence type="ECO:0000313" key="1">
    <source>
        <dbReference type="EMBL" id="SEJ33135.1"/>
    </source>
</evidence>
<organism evidence="1 2">
    <name type="scientific">Azotobacter beijerinckii</name>
    <dbReference type="NCBI Taxonomy" id="170623"/>
    <lineage>
        <taxon>Bacteria</taxon>
        <taxon>Pseudomonadati</taxon>
        <taxon>Pseudomonadota</taxon>
        <taxon>Gammaproteobacteria</taxon>
        <taxon>Pseudomonadales</taxon>
        <taxon>Pseudomonadaceae</taxon>
        <taxon>Azotobacter</taxon>
    </lineage>
</organism>